<keyword evidence="3" id="KW-1185">Reference proteome</keyword>
<accession>A0ABD0J2W2</accession>
<sequence length="305" mass="34071">METCTIITLIIARAQYFLSKACKLECFDNQKRHSVYLKQSFRIVAISHSMKFVECVRSETFNTRSSFGDTLRVFPKAILQASSIIPPRGRHYLSDAVHASNFNLQSACQRTGAHLVDNTPIFLTASGAPRQKLYSLIKTDRIHPSNDGVRSLALNIRFGGPDQRSFSHEDMSPRGQQNRPPSSRGFGWQDHRPQHYTIRDVHEKIRGRHYEEQPPRADESLPRHAHASGNQQPAFVGAPSQGHNRPVSQAPQPGAVTVYDYDHKTTTGSTNLPSMKAAIPPTDPQRLVQALQALRTAATDLLTIC</sequence>
<reference evidence="2 3" key="1">
    <citation type="journal article" date="2023" name="Sci. Data">
        <title>Genome assembly of the Korean intertidal mud-creeper Batillaria attramentaria.</title>
        <authorList>
            <person name="Patra A.K."/>
            <person name="Ho P.T."/>
            <person name="Jun S."/>
            <person name="Lee S.J."/>
            <person name="Kim Y."/>
            <person name="Won Y.J."/>
        </authorList>
    </citation>
    <scope>NUCLEOTIDE SEQUENCE [LARGE SCALE GENOMIC DNA]</scope>
    <source>
        <strain evidence="2">Wonlab-2016</strain>
    </source>
</reference>
<evidence type="ECO:0000256" key="1">
    <source>
        <dbReference type="SAM" id="MobiDB-lite"/>
    </source>
</evidence>
<evidence type="ECO:0000313" key="3">
    <source>
        <dbReference type="Proteomes" id="UP001519460"/>
    </source>
</evidence>
<dbReference type="SUPFAM" id="SSF52266">
    <property type="entry name" value="SGNH hydrolase"/>
    <property type="match status" value="1"/>
</dbReference>
<dbReference type="AlphaFoldDB" id="A0ABD0J2W2"/>
<comment type="caution">
    <text evidence="2">The sequence shown here is derived from an EMBL/GenBank/DDBJ whole genome shotgun (WGS) entry which is preliminary data.</text>
</comment>
<organism evidence="2 3">
    <name type="scientific">Batillaria attramentaria</name>
    <dbReference type="NCBI Taxonomy" id="370345"/>
    <lineage>
        <taxon>Eukaryota</taxon>
        <taxon>Metazoa</taxon>
        <taxon>Spiralia</taxon>
        <taxon>Lophotrochozoa</taxon>
        <taxon>Mollusca</taxon>
        <taxon>Gastropoda</taxon>
        <taxon>Caenogastropoda</taxon>
        <taxon>Sorbeoconcha</taxon>
        <taxon>Cerithioidea</taxon>
        <taxon>Batillariidae</taxon>
        <taxon>Batillaria</taxon>
    </lineage>
</organism>
<protein>
    <submittedName>
        <fullName evidence="2">Uncharacterized protein</fullName>
    </submittedName>
</protein>
<name>A0ABD0J2W2_9CAEN</name>
<feature type="compositionally biased region" description="Basic and acidic residues" evidence="1">
    <location>
        <begin position="211"/>
        <end position="222"/>
    </location>
</feature>
<evidence type="ECO:0000313" key="2">
    <source>
        <dbReference type="EMBL" id="KAK7454136.1"/>
    </source>
</evidence>
<gene>
    <name evidence="2" type="ORF">BaRGS_00039589</name>
</gene>
<dbReference type="EMBL" id="JACVVK020000703">
    <property type="protein sequence ID" value="KAK7454136.1"/>
    <property type="molecule type" value="Genomic_DNA"/>
</dbReference>
<feature type="compositionally biased region" description="Polar residues" evidence="1">
    <location>
        <begin position="241"/>
        <end position="251"/>
    </location>
</feature>
<dbReference type="Gene3D" id="3.40.50.12700">
    <property type="match status" value="1"/>
</dbReference>
<feature type="region of interest" description="Disordered" evidence="1">
    <location>
        <begin position="160"/>
        <end position="193"/>
    </location>
</feature>
<dbReference type="Proteomes" id="UP001519460">
    <property type="component" value="Unassembled WGS sequence"/>
</dbReference>
<proteinExistence type="predicted"/>
<feature type="region of interest" description="Disordered" evidence="1">
    <location>
        <begin position="211"/>
        <end position="253"/>
    </location>
</feature>